<dbReference type="EMBL" id="JBCLPP010000005">
    <property type="protein sequence ID" value="MEY8244513.1"/>
    <property type="molecule type" value="Genomic_DNA"/>
</dbReference>
<comment type="caution">
    <text evidence="1">The sequence shown here is derived from an EMBL/GenBank/DDBJ whole genome shotgun (WGS) entry which is preliminary data.</text>
</comment>
<dbReference type="InterPro" id="IPR015996">
    <property type="entry name" value="UCP028451"/>
</dbReference>
<evidence type="ECO:0000313" key="1">
    <source>
        <dbReference type="EMBL" id="MEY8244513.1"/>
    </source>
</evidence>
<dbReference type="RefSeq" id="WP_121698380.1">
    <property type="nucleotide sequence ID" value="NZ_JBCLPP010000005.1"/>
</dbReference>
<dbReference type="PIRSF" id="PIRSF028451">
    <property type="entry name" value="UCP028451"/>
    <property type="match status" value="1"/>
</dbReference>
<dbReference type="Proteomes" id="UP001565200">
    <property type="component" value="Unassembled WGS sequence"/>
</dbReference>
<reference evidence="1 2" key="1">
    <citation type="submission" date="2024-03" db="EMBL/GenBank/DDBJ databases">
        <title>Mouse gut bacterial collection (mGBC) of GemPharmatech.</title>
        <authorList>
            <person name="He Y."/>
            <person name="Dong L."/>
            <person name="Wu D."/>
            <person name="Gao X."/>
            <person name="Lin Z."/>
        </authorList>
    </citation>
    <scope>NUCLEOTIDE SEQUENCE [LARGE SCALE GENOMIC DNA]</scope>
    <source>
        <strain evidence="1 2">54-13</strain>
    </source>
</reference>
<sequence>MSYYIPRLYDFLTRLAANNNREWFAAHKSEYDELRGLWLDDLQRLIDLMGQWDTALKRYTAKECAYRIYRDTRFSLDKTPYKIYFSALVSAYGRHADRACYYLQLDIRPEESGLYGGIWHPEAPVLKKLRTAITDNDDEWHEIARTPELNRYFPGWVGERLKTAPKGWPKDHPMIDILRLKDIGKWCPCDKTFFNDPAWPEIASERFRLLKPLIDFINYSIEEEL</sequence>
<gene>
    <name evidence="1" type="ORF">AAK873_02635</name>
</gene>
<proteinExistence type="predicted"/>
<protein>
    <submittedName>
        <fullName evidence="1">DUF2461 domain-containing protein</fullName>
    </submittedName>
</protein>
<dbReference type="NCBIfam" id="TIGR02453">
    <property type="entry name" value="TIGR02453 family protein"/>
    <property type="match status" value="1"/>
</dbReference>
<keyword evidence="2" id="KW-1185">Reference proteome</keyword>
<evidence type="ECO:0000313" key="2">
    <source>
        <dbReference type="Proteomes" id="UP001565200"/>
    </source>
</evidence>
<accession>A0ABV4CSZ3</accession>
<dbReference type="Pfam" id="PF09365">
    <property type="entry name" value="DUF2461"/>
    <property type="match status" value="1"/>
</dbReference>
<name>A0ABV4CSZ3_9BACT</name>
<dbReference type="InterPro" id="IPR012808">
    <property type="entry name" value="CHP02453"/>
</dbReference>
<dbReference type="PANTHER" id="PTHR36452">
    <property type="entry name" value="CHROMOSOME 12, WHOLE GENOME SHOTGUN SEQUENCE"/>
    <property type="match status" value="1"/>
</dbReference>
<dbReference type="PANTHER" id="PTHR36452:SF1">
    <property type="entry name" value="DUF2461 DOMAIN-CONTAINING PROTEIN"/>
    <property type="match status" value="1"/>
</dbReference>
<organism evidence="1 2">
    <name type="scientific">Heminiphilus faecis</name>
    <dbReference type="NCBI Taxonomy" id="2601703"/>
    <lineage>
        <taxon>Bacteria</taxon>
        <taxon>Pseudomonadati</taxon>
        <taxon>Bacteroidota</taxon>
        <taxon>Bacteroidia</taxon>
        <taxon>Bacteroidales</taxon>
        <taxon>Muribaculaceae</taxon>
        <taxon>Heminiphilus</taxon>
    </lineage>
</organism>